<dbReference type="OrthoDB" id="2789670at2759"/>
<dbReference type="PANTHER" id="PTHR47955:SF9">
    <property type="entry name" value="PREMNASPIRODIENE OXYGENASE-LIKE"/>
    <property type="match status" value="1"/>
</dbReference>
<dbReference type="FunFam" id="1.10.630.10:FF:000043">
    <property type="entry name" value="Cytochrome P450 99A2"/>
    <property type="match status" value="1"/>
</dbReference>
<keyword evidence="3 11" id="KW-0349">Heme</keyword>
<dbReference type="GO" id="GO:0016705">
    <property type="term" value="F:oxidoreductase activity, acting on paired donors, with incorporation or reduction of molecular oxygen"/>
    <property type="evidence" value="ECO:0007669"/>
    <property type="project" value="InterPro"/>
</dbReference>
<comment type="subcellular location">
    <subcellularLocation>
        <location evidence="1">Membrane</location>
    </subcellularLocation>
</comment>
<dbReference type="Gene3D" id="1.10.630.10">
    <property type="entry name" value="Cytochrome P450"/>
    <property type="match status" value="1"/>
</dbReference>
<evidence type="ECO:0000256" key="11">
    <source>
        <dbReference type="PIRSR" id="PIRSR602401-1"/>
    </source>
</evidence>
<dbReference type="GO" id="GO:0004497">
    <property type="term" value="F:monooxygenase activity"/>
    <property type="evidence" value="ECO:0007669"/>
    <property type="project" value="UniProtKB-KW"/>
</dbReference>
<comment type="similarity">
    <text evidence="2 12">Belongs to the cytochrome P450 family.</text>
</comment>
<evidence type="ECO:0000256" key="5">
    <source>
        <dbReference type="ARBA" id="ARBA00022723"/>
    </source>
</evidence>
<reference evidence="13 14" key="1">
    <citation type="submission" date="2018-04" db="EMBL/GenBank/DDBJ databases">
        <authorList>
            <person name="Vogel A."/>
        </authorList>
    </citation>
    <scope>NUCLEOTIDE SEQUENCE [LARGE SCALE GENOMIC DNA]</scope>
</reference>
<gene>
    <name evidence="13" type="ORF">CCAM_LOCUS43110</name>
</gene>
<dbReference type="EMBL" id="OOIL02006764">
    <property type="protein sequence ID" value="VFR01335.1"/>
    <property type="molecule type" value="Genomic_DNA"/>
</dbReference>
<evidence type="ECO:0000256" key="4">
    <source>
        <dbReference type="ARBA" id="ARBA00022692"/>
    </source>
</evidence>
<evidence type="ECO:0008006" key="15">
    <source>
        <dbReference type="Google" id="ProtNLM"/>
    </source>
</evidence>
<dbReference type="Pfam" id="PF00067">
    <property type="entry name" value="p450"/>
    <property type="match status" value="1"/>
</dbReference>
<keyword evidence="5 11" id="KW-0479">Metal-binding</keyword>
<dbReference type="InterPro" id="IPR017972">
    <property type="entry name" value="Cyt_P450_CS"/>
</dbReference>
<keyword evidence="4" id="KW-0812">Transmembrane</keyword>
<proteinExistence type="inferred from homology"/>
<evidence type="ECO:0000256" key="3">
    <source>
        <dbReference type="ARBA" id="ARBA00022617"/>
    </source>
</evidence>
<dbReference type="AlphaFoldDB" id="A0A484NNB1"/>
<evidence type="ECO:0000256" key="10">
    <source>
        <dbReference type="ARBA" id="ARBA00023136"/>
    </source>
</evidence>
<dbReference type="GO" id="GO:0005506">
    <property type="term" value="F:iron ion binding"/>
    <property type="evidence" value="ECO:0007669"/>
    <property type="project" value="InterPro"/>
</dbReference>
<keyword evidence="6" id="KW-1133">Transmembrane helix</keyword>
<evidence type="ECO:0000256" key="7">
    <source>
        <dbReference type="ARBA" id="ARBA00023002"/>
    </source>
</evidence>
<evidence type="ECO:0000313" key="14">
    <source>
        <dbReference type="Proteomes" id="UP000595140"/>
    </source>
</evidence>
<name>A0A484NNB1_9ASTE</name>
<evidence type="ECO:0000256" key="2">
    <source>
        <dbReference type="ARBA" id="ARBA00010617"/>
    </source>
</evidence>
<evidence type="ECO:0000256" key="9">
    <source>
        <dbReference type="ARBA" id="ARBA00023033"/>
    </source>
</evidence>
<dbReference type="InterPro" id="IPR002401">
    <property type="entry name" value="Cyt_P450_E_grp-I"/>
</dbReference>
<organism evidence="13 14">
    <name type="scientific">Cuscuta campestris</name>
    <dbReference type="NCBI Taxonomy" id="132261"/>
    <lineage>
        <taxon>Eukaryota</taxon>
        <taxon>Viridiplantae</taxon>
        <taxon>Streptophyta</taxon>
        <taxon>Embryophyta</taxon>
        <taxon>Tracheophyta</taxon>
        <taxon>Spermatophyta</taxon>
        <taxon>Magnoliopsida</taxon>
        <taxon>eudicotyledons</taxon>
        <taxon>Gunneridae</taxon>
        <taxon>Pentapetalae</taxon>
        <taxon>asterids</taxon>
        <taxon>lamiids</taxon>
        <taxon>Solanales</taxon>
        <taxon>Convolvulaceae</taxon>
        <taxon>Cuscuteae</taxon>
        <taxon>Cuscuta</taxon>
        <taxon>Cuscuta subgen. Grammica</taxon>
        <taxon>Cuscuta sect. Cleistogrammica</taxon>
    </lineage>
</organism>
<dbReference type="Proteomes" id="UP000595140">
    <property type="component" value="Unassembled WGS sequence"/>
</dbReference>
<dbReference type="PRINTS" id="PR00385">
    <property type="entry name" value="P450"/>
</dbReference>
<feature type="binding site" description="axial binding residue" evidence="11">
    <location>
        <position position="446"/>
    </location>
    <ligand>
        <name>heme</name>
        <dbReference type="ChEBI" id="CHEBI:30413"/>
    </ligand>
    <ligandPart>
        <name>Fe</name>
        <dbReference type="ChEBI" id="CHEBI:18248"/>
    </ligandPart>
</feature>
<dbReference type="PROSITE" id="PS00086">
    <property type="entry name" value="CYTOCHROME_P450"/>
    <property type="match status" value="1"/>
</dbReference>
<dbReference type="PRINTS" id="PR00463">
    <property type="entry name" value="EP450I"/>
</dbReference>
<sequence length="508" mass="57992">MSFASSSLPLVVAKLKKEKKQKQVRQPPGPWKLPLIGSLHHVLLLGDLPHRSLTRLSRKYGPLMHLQLGEVPAVVASSLEMAKVITKTHDLAFANRPKLMVVDLVYYKSTDIAFSPYAEYWRQMRRVCILEMLTRKMVKSFNAIRRDELQKMVSSIKHHVSSSSSSSHPVNLFEKVIWFNSAMTCRSAFGTLIDGDQEKFIGMMREVLTFAGGFELVDMFPSRKWIPYVVGTRSTLLKLHRELDKCYESIIEKHERNLLRDGCKGNNEAGEEDIVDVLLKLKEDEEGRQYRLTRDNIKAIINDLFSAGTETTATAATWAIAEMMRHPNVLVKAQEEVREKLKGKTTFEDDDMEELAYLKLVVKETLRLHPPIPLLLPRESIEEREIEGFVIPAKTRVIVNAWAIGRDPDTWTFPDCFWPERFAYHDADVHGSHFELIPFGVGRRMCPGLAFGLANVMHSLAVLLYHFDWELPRGVTPENFDMSETAGLKATRKNDLCLIAKLPYSSKQ</sequence>
<evidence type="ECO:0000256" key="1">
    <source>
        <dbReference type="ARBA" id="ARBA00004370"/>
    </source>
</evidence>
<dbReference type="InterPro" id="IPR036396">
    <property type="entry name" value="Cyt_P450_sf"/>
</dbReference>
<dbReference type="GO" id="GO:0020037">
    <property type="term" value="F:heme binding"/>
    <property type="evidence" value="ECO:0007669"/>
    <property type="project" value="InterPro"/>
</dbReference>
<keyword evidence="9 12" id="KW-0503">Monooxygenase</keyword>
<evidence type="ECO:0000256" key="12">
    <source>
        <dbReference type="RuleBase" id="RU000461"/>
    </source>
</evidence>
<dbReference type="InterPro" id="IPR001128">
    <property type="entry name" value="Cyt_P450"/>
</dbReference>
<evidence type="ECO:0000313" key="13">
    <source>
        <dbReference type="EMBL" id="VFR01335.1"/>
    </source>
</evidence>
<evidence type="ECO:0000256" key="8">
    <source>
        <dbReference type="ARBA" id="ARBA00023004"/>
    </source>
</evidence>
<keyword evidence="8 11" id="KW-0408">Iron</keyword>
<dbReference type="GO" id="GO:0016020">
    <property type="term" value="C:membrane"/>
    <property type="evidence" value="ECO:0007669"/>
    <property type="project" value="UniProtKB-SubCell"/>
</dbReference>
<evidence type="ECO:0000256" key="6">
    <source>
        <dbReference type="ARBA" id="ARBA00022989"/>
    </source>
</evidence>
<dbReference type="PANTHER" id="PTHR47955">
    <property type="entry name" value="CYTOCHROME P450 FAMILY 71 PROTEIN"/>
    <property type="match status" value="1"/>
</dbReference>
<comment type="cofactor">
    <cofactor evidence="11">
        <name>heme</name>
        <dbReference type="ChEBI" id="CHEBI:30413"/>
    </cofactor>
</comment>
<keyword evidence="7 12" id="KW-0560">Oxidoreductase</keyword>
<accession>A0A484NNB1</accession>
<protein>
    <recommendedName>
        <fullName evidence="15">Cytochrome P450</fullName>
    </recommendedName>
</protein>
<dbReference type="SUPFAM" id="SSF48264">
    <property type="entry name" value="Cytochrome P450"/>
    <property type="match status" value="1"/>
</dbReference>
<keyword evidence="14" id="KW-1185">Reference proteome</keyword>
<keyword evidence="10" id="KW-0472">Membrane</keyword>